<dbReference type="PANTHER" id="PTHR34139">
    <property type="entry name" value="UPF0331 PROTEIN MJ0127"/>
    <property type="match status" value="1"/>
</dbReference>
<keyword evidence="1" id="KW-0597">Phosphoprotein</keyword>
<comment type="similarity">
    <text evidence="6">Belongs to the HepT RNase toxin family.</text>
</comment>
<name>A0A8J6N4F7_9BACT</name>
<dbReference type="PANTHER" id="PTHR34139:SF1">
    <property type="entry name" value="RNASE MJ1380-RELATED"/>
    <property type="match status" value="1"/>
</dbReference>
<dbReference type="GO" id="GO:0004540">
    <property type="term" value="F:RNA nuclease activity"/>
    <property type="evidence" value="ECO:0007669"/>
    <property type="project" value="InterPro"/>
</dbReference>
<dbReference type="GO" id="GO:0000166">
    <property type="term" value="F:nucleotide binding"/>
    <property type="evidence" value="ECO:0007669"/>
    <property type="project" value="UniProtKB-KW"/>
</dbReference>
<dbReference type="InterPro" id="IPR051813">
    <property type="entry name" value="HepT_RNase_toxin"/>
</dbReference>
<dbReference type="InterPro" id="IPR037038">
    <property type="entry name" value="HepT-like_sf"/>
</dbReference>
<evidence type="ECO:0000256" key="1">
    <source>
        <dbReference type="ARBA" id="ARBA00022553"/>
    </source>
</evidence>
<dbReference type="InterPro" id="IPR008201">
    <property type="entry name" value="HepT-like"/>
</dbReference>
<evidence type="ECO:0000256" key="6">
    <source>
        <dbReference type="ARBA" id="ARBA00024207"/>
    </source>
</evidence>
<dbReference type="EMBL" id="JACNLL010000046">
    <property type="protein sequence ID" value="MBC8199295.1"/>
    <property type="molecule type" value="Genomic_DNA"/>
</dbReference>
<keyword evidence="3" id="KW-0540">Nuclease</keyword>
<evidence type="ECO:0000256" key="4">
    <source>
        <dbReference type="ARBA" id="ARBA00022741"/>
    </source>
</evidence>
<protein>
    <submittedName>
        <fullName evidence="7">DUF86 domain-containing protein</fullName>
    </submittedName>
</protein>
<keyword evidence="2" id="KW-1277">Toxin-antitoxin system</keyword>
<dbReference type="AlphaFoldDB" id="A0A8J6N4F7"/>
<sequence length="107" mass="12606">MPSRSWQFRIDDIVEAINKIERYTYGIDFASWQNDEKTVDAVIRNLEVIGEASSHLPIEIQEQYEDVPWGMMKGIRNILAHEYFGVDLEIVWKTVKEDLPILKKRLL</sequence>
<dbReference type="GO" id="GO:0016787">
    <property type="term" value="F:hydrolase activity"/>
    <property type="evidence" value="ECO:0007669"/>
    <property type="project" value="UniProtKB-KW"/>
</dbReference>
<keyword evidence="5" id="KW-0378">Hydrolase</keyword>
<keyword evidence="4" id="KW-0547">Nucleotide-binding</keyword>
<evidence type="ECO:0000256" key="2">
    <source>
        <dbReference type="ARBA" id="ARBA00022649"/>
    </source>
</evidence>
<dbReference type="Gene3D" id="1.20.120.580">
    <property type="entry name" value="bsu32300-like"/>
    <property type="match status" value="1"/>
</dbReference>
<proteinExistence type="inferred from homology"/>
<evidence type="ECO:0000256" key="3">
    <source>
        <dbReference type="ARBA" id="ARBA00022722"/>
    </source>
</evidence>
<evidence type="ECO:0000313" key="8">
    <source>
        <dbReference type="Proteomes" id="UP000603545"/>
    </source>
</evidence>
<dbReference type="GO" id="GO:0110001">
    <property type="term" value="C:toxin-antitoxin complex"/>
    <property type="evidence" value="ECO:0007669"/>
    <property type="project" value="InterPro"/>
</dbReference>
<reference evidence="7 8" key="1">
    <citation type="submission" date="2020-08" db="EMBL/GenBank/DDBJ databases">
        <title>Bridging the membrane lipid divide: bacteria of the FCB group superphylum have the potential to synthesize archaeal ether lipids.</title>
        <authorList>
            <person name="Villanueva L."/>
            <person name="Von Meijenfeldt F.A.B."/>
            <person name="Westbye A.B."/>
            <person name="Yadav S."/>
            <person name="Hopmans E.C."/>
            <person name="Dutilh B.E."/>
            <person name="Sinninghe Damste J.S."/>
        </authorList>
    </citation>
    <scope>NUCLEOTIDE SEQUENCE [LARGE SCALE GENOMIC DNA]</scope>
    <source>
        <strain evidence="7">NIOZ-UU82</strain>
    </source>
</reference>
<comment type="caution">
    <text evidence="7">The sequence shown here is derived from an EMBL/GenBank/DDBJ whole genome shotgun (WGS) entry which is preliminary data.</text>
</comment>
<evidence type="ECO:0000256" key="5">
    <source>
        <dbReference type="ARBA" id="ARBA00022801"/>
    </source>
</evidence>
<accession>A0A8J6N4F7</accession>
<gene>
    <name evidence="7" type="ORF">H8E80_04525</name>
</gene>
<evidence type="ECO:0000313" key="7">
    <source>
        <dbReference type="EMBL" id="MBC8199295.1"/>
    </source>
</evidence>
<dbReference type="Pfam" id="PF01934">
    <property type="entry name" value="HepT-like"/>
    <property type="match status" value="1"/>
</dbReference>
<organism evidence="7 8">
    <name type="scientific">Candidatus Desulfaltia bathyphila</name>
    <dbReference type="NCBI Taxonomy" id="2841697"/>
    <lineage>
        <taxon>Bacteria</taxon>
        <taxon>Pseudomonadati</taxon>
        <taxon>Thermodesulfobacteriota</taxon>
        <taxon>Desulfobacteria</taxon>
        <taxon>Desulfobacterales</taxon>
        <taxon>Desulfobacterales incertae sedis</taxon>
        <taxon>Candidatus Desulfaltia</taxon>
    </lineage>
</organism>
<dbReference type="Proteomes" id="UP000603545">
    <property type="component" value="Unassembled WGS sequence"/>
</dbReference>